<comment type="similarity">
    <text evidence="2">Belongs to the CFAP206 family.</text>
</comment>
<dbReference type="GO" id="GO:0005930">
    <property type="term" value="C:axoneme"/>
    <property type="evidence" value="ECO:0007669"/>
    <property type="project" value="UniProtKB-SubCell"/>
</dbReference>
<dbReference type="InterPro" id="IPR021897">
    <property type="entry name" value="FAP206"/>
</dbReference>
<evidence type="ECO:0000256" key="8">
    <source>
        <dbReference type="ARBA" id="ARBA00023273"/>
    </source>
</evidence>
<reference evidence="9 10" key="1">
    <citation type="submission" date="2013-07" db="EMBL/GenBank/DDBJ databases">
        <authorList>
            <person name="Stoco P.H."/>
            <person name="Wagner G."/>
            <person name="Gerber A."/>
            <person name="Zaha A."/>
            <person name="Thompson C."/>
            <person name="Bartholomeu D.C."/>
            <person name="Luckemeyer D.D."/>
            <person name="Bahia D."/>
            <person name="Loreto E."/>
            <person name="Prestes E.B."/>
            <person name="Lima F.M."/>
            <person name="Rodrigues-Luiz G."/>
            <person name="Vallejo G.A."/>
            <person name="Filho J.F."/>
            <person name="Monteiro K.M."/>
            <person name="Tyler K.M."/>
            <person name="de Almeida L.G."/>
            <person name="Ortiz M.F."/>
            <person name="Siervo M.A."/>
            <person name="de Moraes M.H."/>
            <person name="Cunha O.L."/>
            <person name="Mendonca-Neto R."/>
            <person name="Silva R."/>
            <person name="Teixeira S.M."/>
            <person name="Murta S.M."/>
            <person name="Sincero T.C."/>
            <person name="Mendes T.A."/>
            <person name="Urmenyi T.P."/>
            <person name="Silva V.G."/>
            <person name="da Rocha W.D."/>
            <person name="Andersson B."/>
            <person name="Romanha A.J."/>
            <person name="Steindel M."/>
            <person name="de Vasconcelos A.T."/>
            <person name="Grisard E.C."/>
        </authorList>
    </citation>
    <scope>NUCLEOTIDE SEQUENCE [LARGE SCALE GENOMIC DNA]</scope>
    <source>
        <strain evidence="9 10">SC58</strain>
    </source>
</reference>
<dbReference type="EMBL" id="AUPL01002505">
    <property type="protein sequence ID" value="ESL09770.1"/>
    <property type="molecule type" value="Genomic_DNA"/>
</dbReference>
<keyword evidence="4" id="KW-0963">Cytoplasm</keyword>
<organism evidence="9 10">
    <name type="scientific">Trypanosoma rangeli SC58</name>
    <dbReference type="NCBI Taxonomy" id="429131"/>
    <lineage>
        <taxon>Eukaryota</taxon>
        <taxon>Discoba</taxon>
        <taxon>Euglenozoa</taxon>
        <taxon>Kinetoplastea</taxon>
        <taxon>Metakinetoplastina</taxon>
        <taxon>Trypanosomatida</taxon>
        <taxon>Trypanosomatidae</taxon>
        <taxon>Trypanosoma</taxon>
        <taxon>Herpetosoma</taxon>
    </lineage>
</organism>
<evidence type="ECO:0000313" key="10">
    <source>
        <dbReference type="Proteomes" id="UP000031737"/>
    </source>
</evidence>
<gene>
    <name evidence="9" type="ORF">TRSC58_02505</name>
</gene>
<dbReference type="PANTHER" id="PTHR21442">
    <property type="entry name" value="CILIA- AND FLAGELLA-ASSOCIATED PROTEIN 206"/>
    <property type="match status" value="1"/>
</dbReference>
<keyword evidence="6" id="KW-0969">Cilium</keyword>
<comment type="subcellular location">
    <subcellularLocation>
        <location evidence="1">Cytoplasm</location>
        <location evidence="1">Cytoskeleton</location>
        <location evidence="1">Cilium axoneme</location>
    </subcellularLocation>
</comment>
<keyword evidence="7" id="KW-0206">Cytoskeleton</keyword>
<dbReference type="Proteomes" id="UP000031737">
    <property type="component" value="Unassembled WGS sequence"/>
</dbReference>
<dbReference type="VEuPathDB" id="TriTrypDB:TRSC58_02505"/>
<evidence type="ECO:0000256" key="2">
    <source>
        <dbReference type="ARBA" id="ARBA00010500"/>
    </source>
</evidence>
<evidence type="ECO:0000256" key="3">
    <source>
        <dbReference type="ARBA" id="ARBA00021602"/>
    </source>
</evidence>
<dbReference type="OrthoDB" id="10251073at2759"/>
<dbReference type="AlphaFoldDB" id="A0A061J610"/>
<dbReference type="GO" id="GO:0003356">
    <property type="term" value="P:regulation of cilium beat frequency"/>
    <property type="evidence" value="ECO:0007669"/>
    <property type="project" value="TreeGrafter"/>
</dbReference>
<keyword evidence="10" id="KW-1185">Reference proteome</keyword>
<dbReference type="GO" id="GO:0030030">
    <property type="term" value="P:cell projection organization"/>
    <property type="evidence" value="ECO:0007669"/>
    <property type="project" value="UniProtKB-KW"/>
</dbReference>
<dbReference type="PANTHER" id="PTHR21442:SF0">
    <property type="entry name" value="CILIA- AND FLAGELLA-ASSOCIATED PROTEIN 206"/>
    <property type="match status" value="1"/>
</dbReference>
<proteinExistence type="inferred from homology"/>
<evidence type="ECO:0000313" key="9">
    <source>
        <dbReference type="EMBL" id="ESL09770.1"/>
    </source>
</evidence>
<name>A0A061J610_TRYRA</name>
<accession>A0A061J610</accession>
<sequence length="634" mass="71125">MDVVPALAKEIVRRLRKRTEEATALNVTEELAAFVVRLSLFNSPQSDGKGNVAETPEAIELMAETLSNYFAGCSPHVLATLSLQCQTAGLRSSFATKRRNDQVKQEAVTLRLLGSLCENSTRLPEEILSEIAFFILHRYRQLSATQGKLGPRKETVAALHAVLPRSQVRDFANQTAEEKKEQLEELRRIVWGIRLYNKAEGRMEGMGLVTPRETAEKFLNALDSCISQETHAVTAVCSDYMKFLRSPSAPVNNTARQAICEEYHRQLQLLLNLRTARERLDALSTRIHTEFLPAYERALTELQAVLGVGSMRSDGLTLRSHVPKRVVYPKFIALAEAYEEAEQSFEGFDEIQALLDVSLSLGKVQETSLPPTILAEAVSSSKDTTADRAALAAAIAAQEASVLLQYAKDASELAQHRALRAMNGLCPVSLVEEGICVQGRTNEEESAFAGFVVCSLPDSTRGDWYAFSSEYALRRFVGAPLWVIEGVRHLVQEDFVLVGLLDFLNQVPRELYIQGTRIYEPREGLITAKVRQDACTQTGQRDPYMDHNYRWNEWDLRRQALKLVNLLNMRTHSTQTIASHFRRDNTTQIRPPRDDATQTMQDAAVQPPRTVQYLKGLRGTHTSAIETVQRTFLY</sequence>
<evidence type="ECO:0000256" key="1">
    <source>
        <dbReference type="ARBA" id="ARBA00004430"/>
    </source>
</evidence>
<evidence type="ECO:0000256" key="7">
    <source>
        <dbReference type="ARBA" id="ARBA00023212"/>
    </source>
</evidence>
<evidence type="ECO:0000256" key="6">
    <source>
        <dbReference type="ARBA" id="ARBA00023069"/>
    </source>
</evidence>
<evidence type="ECO:0000256" key="5">
    <source>
        <dbReference type="ARBA" id="ARBA00022794"/>
    </source>
</evidence>
<comment type="caution">
    <text evidence="9">The sequence shown here is derived from an EMBL/GenBank/DDBJ whole genome shotgun (WGS) entry which is preliminary data.</text>
</comment>
<keyword evidence="5" id="KW-0970">Cilium biogenesis/degradation</keyword>
<evidence type="ECO:0000256" key="4">
    <source>
        <dbReference type="ARBA" id="ARBA00022490"/>
    </source>
</evidence>
<keyword evidence="8" id="KW-0966">Cell projection</keyword>
<dbReference type="Pfam" id="PF12018">
    <property type="entry name" value="FAP206"/>
    <property type="match status" value="1"/>
</dbReference>
<dbReference type="GO" id="GO:0036064">
    <property type="term" value="C:ciliary basal body"/>
    <property type="evidence" value="ECO:0007669"/>
    <property type="project" value="TreeGrafter"/>
</dbReference>
<protein>
    <recommendedName>
        <fullName evidence="3">Cilia- and flagella-associated protein 206</fullName>
    </recommendedName>
</protein>